<feature type="binding site" evidence="11">
    <location>
        <position position="437"/>
    </location>
    <ligand>
        <name>(6S)-NADPHX</name>
        <dbReference type="ChEBI" id="CHEBI:64076"/>
    </ligand>
</feature>
<evidence type="ECO:0000256" key="6">
    <source>
        <dbReference type="ARBA" id="ARBA00023027"/>
    </source>
</evidence>
<dbReference type="RefSeq" id="WP_188476535.1">
    <property type="nucleotide sequence ID" value="NZ_BMFJ01000001.1"/>
</dbReference>
<evidence type="ECO:0000256" key="5">
    <source>
        <dbReference type="ARBA" id="ARBA00022857"/>
    </source>
</evidence>
<sequence>MTELLTCAQMRDIERRAIESGSVTGLDLMERAGQGIVDAIFAQWPELLRQRGPVPAPPRYFRQDEGGYFSRRRAVVLCGPGNNGGDGYVVARLLHRMGWQLTVFGMGEVEDMPPDARVNRTRWSALGPVVPLTCDAFLAVSSGRGLADVYVDALFGTGMTRPVQGEALKVLDVLAGSGGDDFASRTVAVDAPSGLCLDSGHVPGRPEGYGRGLRSVALTVTFDSPKVGHVIGIGPDICGRLAVCDIGLRPWREFEGDQIDPDAPGGTMRHMNVRLSGAPMVREGRRDPEDIARHLLKRASGGHKFDHGHCLVVSGGVARTGAARLAARAALRIGAGLVTLAVPPDAVAEVAAQTTAVMVREVTGPADLAKVLEDRRIRSICLGPGLGVGARTREMVAVALEAGRHVVLDADALTSFADDPGALFALIEKGRVVLTPHGGEFARLFPEIDARLNAPRLLADDEAWHTALAAQGGPLYSKVDAAREAAASSGAVVLLKGRDTVIALPEGPAAVHAAIGARAAPWLATAGAGDVLAGFIAGLMARECPPGDAAECAAWLHVEAALAFGPGLIAEDLPEMVPQVLRGLENGDQPHLVGQ</sequence>
<comment type="catalytic activity">
    <reaction evidence="9 11">
        <text>(6S)-NADHX + ADP = AMP + phosphate + NADH + H(+)</text>
        <dbReference type="Rhea" id="RHEA:32223"/>
        <dbReference type="ChEBI" id="CHEBI:15378"/>
        <dbReference type="ChEBI" id="CHEBI:43474"/>
        <dbReference type="ChEBI" id="CHEBI:57945"/>
        <dbReference type="ChEBI" id="CHEBI:64074"/>
        <dbReference type="ChEBI" id="CHEBI:456215"/>
        <dbReference type="ChEBI" id="CHEBI:456216"/>
        <dbReference type="EC" id="4.2.1.136"/>
    </reaction>
</comment>
<evidence type="ECO:0000313" key="15">
    <source>
        <dbReference type="EMBL" id="GGE23220.1"/>
    </source>
</evidence>
<feature type="binding site" evidence="12">
    <location>
        <position position="83"/>
    </location>
    <ligand>
        <name>K(+)</name>
        <dbReference type="ChEBI" id="CHEBI:29103"/>
    </ligand>
</feature>
<comment type="catalytic activity">
    <reaction evidence="10 11">
        <text>(6S)-NADPHX + ADP = AMP + phosphate + NADPH + H(+)</text>
        <dbReference type="Rhea" id="RHEA:32235"/>
        <dbReference type="ChEBI" id="CHEBI:15378"/>
        <dbReference type="ChEBI" id="CHEBI:43474"/>
        <dbReference type="ChEBI" id="CHEBI:57783"/>
        <dbReference type="ChEBI" id="CHEBI:64076"/>
        <dbReference type="ChEBI" id="CHEBI:456215"/>
        <dbReference type="ChEBI" id="CHEBI:456216"/>
        <dbReference type="EC" id="4.2.1.136"/>
    </reaction>
</comment>
<comment type="similarity">
    <text evidence="1">In the N-terminal section; belongs to the NnrE/AIBP family.</text>
</comment>
<gene>
    <name evidence="11" type="primary">nnrD</name>
    <name evidence="12" type="synonym">nnrE</name>
    <name evidence="15" type="ORF">GCM10011360_09680</name>
</gene>
<evidence type="ECO:0000256" key="12">
    <source>
        <dbReference type="HAMAP-Rule" id="MF_01966"/>
    </source>
</evidence>
<dbReference type="InterPro" id="IPR017953">
    <property type="entry name" value="Carbohydrate_kinase_pred_CS"/>
</dbReference>
<comment type="similarity">
    <text evidence="11">Belongs to the NnrD/CARKD family.</text>
</comment>
<evidence type="ECO:0000256" key="8">
    <source>
        <dbReference type="ARBA" id="ARBA00025153"/>
    </source>
</evidence>
<keyword evidence="5 11" id="KW-0521">NADP</keyword>
<dbReference type="GO" id="GO:0005524">
    <property type="term" value="F:ATP binding"/>
    <property type="evidence" value="ECO:0007669"/>
    <property type="project" value="UniProtKB-KW"/>
</dbReference>
<feature type="binding site" evidence="11">
    <location>
        <begin position="496"/>
        <end position="500"/>
    </location>
    <ligand>
        <name>AMP</name>
        <dbReference type="ChEBI" id="CHEBI:456215"/>
    </ligand>
</feature>
<dbReference type="InterPro" id="IPR036652">
    <property type="entry name" value="YjeF_N_dom_sf"/>
</dbReference>
<dbReference type="NCBIfam" id="TIGR00197">
    <property type="entry name" value="yjeF_nterm"/>
    <property type="match status" value="1"/>
</dbReference>
<keyword evidence="12" id="KW-0413">Isomerase</keyword>
<proteinExistence type="inferred from homology"/>
<evidence type="ECO:0000256" key="10">
    <source>
        <dbReference type="ARBA" id="ARBA00049209"/>
    </source>
</evidence>
<comment type="subunit">
    <text evidence="11">Homotetramer.</text>
</comment>
<feature type="binding site" evidence="12">
    <location>
        <position position="193"/>
    </location>
    <ligand>
        <name>K(+)</name>
        <dbReference type="ChEBI" id="CHEBI:29103"/>
    </ligand>
</feature>
<comment type="function">
    <text evidence="12">Catalyzes the epimerization of the S- and R-forms of NAD(P)HX, a damaged form of NAD(P)H that is a result of enzymatic or heat-dependent hydration. This is a prerequisite for the S-specific NAD(P)H-hydrate dehydratase to allow the repair of both epimers of NAD(P)HX.</text>
</comment>
<dbReference type="EMBL" id="BMFJ01000001">
    <property type="protein sequence ID" value="GGE23220.1"/>
    <property type="molecule type" value="Genomic_DNA"/>
</dbReference>
<evidence type="ECO:0000259" key="13">
    <source>
        <dbReference type="PROSITE" id="PS51383"/>
    </source>
</evidence>
<feature type="binding site" evidence="12">
    <location>
        <begin position="156"/>
        <end position="162"/>
    </location>
    <ligand>
        <name>(6S)-NADPHX</name>
        <dbReference type="ChEBI" id="CHEBI:64076"/>
    </ligand>
</feature>
<evidence type="ECO:0000256" key="11">
    <source>
        <dbReference type="HAMAP-Rule" id="MF_01965"/>
    </source>
</evidence>
<evidence type="ECO:0000256" key="2">
    <source>
        <dbReference type="ARBA" id="ARBA00009524"/>
    </source>
</evidence>
<comment type="caution">
    <text evidence="12">Lacks conserved residue(s) required for the propagation of feature annotation.</text>
</comment>
<reference evidence="16" key="1">
    <citation type="journal article" date="2019" name="Int. J. Syst. Evol. Microbiol.">
        <title>The Global Catalogue of Microorganisms (GCM) 10K type strain sequencing project: providing services to taxonomists for standard genome sequencing and annotation.</title>
        <authorList>
            <consortium name="The Broad Institute Genomics Platform"/>
            <consortium name="The Broad Institute Genome Sequencing Center for Infectious Disease"/>
            <person name="Wu L."/>
            <person name="Ma J."/>
        </authorList>
    </citation>
    <scope>NUCLEOTIDE SEQUENCE [LARGE SCALE GENOMIC DNA]</scope>
    <source>
        <strain evidence="16">CGMCC 1.12664</strain>
    </source>
</reference>
<dbReference type="HAMAP" id="MF_01966">
    <property type="entry name" value="NADHX_epimerase"/>
    <property type="match status" value="1"/>
</dbReference>
<feature type="domain" description="YjeF N-terminal" evidence="14">
    <location>
        <begin position="10"/>
        <end position="254"/>
    </location>
</feature>
<comment type="function">
    <text evidence="8">Bifunctional enzyme that catalyzes the epimerization of the S- and R-forms of NAD(P)HX and the dehydration of the S-form of NAD(P)HX at the expense of ADP, which is converted to AMP. This allows the repair of both epimers of NAD(P)HX, a damaged form of NAD(P)H that is a result of enzymatic or heat-dependent hydration.</text>
</comment>
<feature type="binding site" evidence="11">
    <location>
        <position position="529"/>
    </location>
    <ligand>
        <name>AMP</name>
        <dbReference type="ChEBI" id="CHEBI:456215"/>
    </ligand>
</feature>
<feature type="binding site" evidence="12">
    <location>
        <position position="190"/>
    </location>
    <ligand>
        <name>(6S)-NADPHX</name>
        <dbReference type="ChEBI" id="CHEBI:64076"/>
    </ligand>
</feature>
<comment type="similarity">
    <text evidence="2">In the C-terminal section; belongs to the NnrD/CARKD family.</text>
</comment>
<dbReference type="HAMAP" id="MF_01965">
    <property type="entry name" value="NADHX_dehydratase"/>
    <property type="match status" value="1"/>
</dbReference>
<dbReference type="PROSITE" id="PS51385">
    <property type="entry name" value="YJEF_N"/>
    <property type="match status" value="1"/>
</dbReference>
<evidence type="ECO:0000259" key="14">
    <source>
        <dbReference type="PROSITE" id="PS51385"/>
    </source>
</evidence>
<evidence type="ECO:0000313" key="16">
    <source>
        <dbReference type="Proteomes" id="UP000612855"/>
    </source>
</evidence>
<keyword evidence="12" id="KW-0479">Metal-binding</keyword>
<dbReference type="AlphaFoldDB" id="A0A917A2J1"/>
<dbReference type="SUPFAM" id="SSF53613">
    <property type="entry name" value="Ribokinase-like"/>
    <property type="match status" value="1"/>
</dbReference>
<comment type="cofactor">
    <cofactor evidence="12">
        <name>K(+)</name>
        <dbReference type="ChEBI" id="CHEBI:29103"/>
    </cofactor>
    <text evidence="12">Binds 1 potassium ion per subunit.</text>
</comment>
<dbReference type="EC" id="4.2.1.136" evidence="11"/>
<dbReference type="Pfam" id="PF01256">
    <property type="entry name" value="Carb_kinase"/>
    <property type="match status" value="1"/>
</dbReference>
<feature type="binding site" evidence="11">
    <location>
        <position position="385"/>
    </location>
    <ligand>
        <name>(6S)-NADPHX</name>
        <dbReference type="ChEBI" id="CHEBI:64076"/>
    </ligand>
</feature>
<feature type="binding site" evidence="11">
    <location>
        <position position="322"/>
    </location>
    <ligand>
        <name>(6S)-NADPHX</name>
        <dbReference type="ChEBI" id="CHEBI:64076"/>
    </ligand>
</feature>
<comment type="catalytic activity">
    <reaction evidence="12">
        <text>(6R)-NADPHX = (6S)-NADPHX</text>
        <dbReference type="Rhea" id="RHEA:32227"/>
        <dbReference type="ChEBI" id="CHEBI:64076"/>
        <dbReference type="ChEBI" id="CHEBI:64077"/>
        <dbReference type="EC" id="5.1.99.6"/>
    </reaction>
</comment>
<dbReference type="PANTHER" id="PTHR12592">
    <property type="entry name" value="ATP-DEPENDENT (S)-NAD(P)H-HYDRATE DEHYDRATASE FAMILY MEMBER"/>
    <property type="match status" value="1"/>
</dbReference>
<dbReference type="EC" id="5.1.99.6" evidence="12"/>
<evidence type="ECO:0000256" key="9">
    <source>
        <dbReference type="ARBA" id="ARBA00048238"/>
    </source>
</evidence>
<feature type="binding site" evidence="12">
    <location>
        <begin position="82"/>
        <end position="86"/>
    </location>
    <ligand>
        <name>(6S)-NADPHX</name>
        <dbReference type="ChEBI" id="CHEBI:64076"/>
    </ligand>
</feature>
<keyword evidence="12" id="KW-0630">Potassium</keyword>
<dbReference type="Proteomes" id="UP000612855">
    <property type="component" value="Unassembled WGS sequence"/>
</dbReference>
<dbReference type="GO" id="GO:0052856">
    <property type="term" value="F:NAD(P)HX epimerase activity"/>
    <property type="evidence" value="ECO:0007669"/>
    <property type="project" value="UniProtKB-UniRule"/>
</dbReference>
<keyword evidence="4 11" id="KW-0067">ATP-binding</keyword>
<keyword evidence="16" id="KW-1185">Reference proteome</keyword>
<dbReference type="InterPro" id="IPR000631">
    <property type="entry name" value="CARKD"/>
</dbReference>
<dbReference type="GO" id="GO:0110051">
    <property type="term" value="P:metabolite repair"/>
    <property type="evidence" value="ECO:0007669"/>
    <property type="project" value="TreeGrafter"/>
</dbReference>
<evidence type="ECO:0000256" key="3">
    <source>
        <dbReference type="ARBA" id="ARBA00022741"/>
    </source>
</evidence>
<comment type="cofactor">
    <cofactor evidence="11">
        <name>Mg(2+)</name>
        <dbReference type="ChEBI" id="CHEBI:18420"/>
    </cofactor>
</comment>
<comment type="caution">
    <text evidence="15">The sequence shown here is derived from an EMBL/GenBank/DDBJ whole genome shotgun (WGS) entry which is preliminary data.</text>
</comment>
<keyword evidence="3 11" id="KW-0547">Nucleotide-binding</keyword>
<dbReference type="InterPro" id="IPR004443">
    <property type="entry name" value="YjeF_N_dom"/>
</dbReference>
<comment type="similarity">
    <text evidence="12">Belongs to the NnrE/AIBP family.</text>
</comment>
<evidence type="ECO:0000256" key="4">
    <source>
        <dbReference type="ARBA" id="ARBA00022840"/>
    </source>
</evidence>
<comment type="catalytic activity">
    <reaction evidence="12">
        <text>(6R)-NADHX = (6S)-NADHX</text>
        <dbReference type="Rhea" id="RHEA:32215"/>
        <dbReference type="ChEBI" id="CHEBI:64074"/>
        <dbReference type="ChEBI" id="CHEBI:64075"/>
        <dbReference type="EC" id="5.1.99.6"/>
    </reaction>
</comment>
<feature type="binding site" evidence="11">
    <location>
        <position position="530"/>
    </location>
    <ligand>
        <name>(6S)-NADPHX</name>
        <dbReference type="ChEBI" id="CHEBI:64076"/>
    </ligand>
</feature>
<dbReference type="PROSITE" id="PS01050">
    <property type="entry name" value="YJEF_C_2"/>
    <property type="match status" value="1"/>
</dbReference>
<evidence type="ECO:0000256" key="7">
    <source>
        <dbReference type="ARBA" id="ARBA00023239"/>
    </source>
</evidence>
<dbReference type="Pfam" id="PF03853">
    <property type="entry name" value="YjeF_N"/>
    <property type="match status" value="1"/>
</dbReference>
<dbReference type="InterPro" id="IPR029056">
    <property type="entry name" value="Ribokinase-like"/>
</dbReference>
<dbReference type="NCBIfam" id="TIGR00196">
    <property type="entry name" value="yjeF_cterm"/>
    <property type="match status" value="1"/>
</dbReference>
<dbReference type="Gene3D" id="3.40.50.10260">
    <property type="entry name" value="YjeF N-terminal domain"/>
    <property type="match status" value="1"/>
</dbReference>
<dbReference type="Gene3D" id="3.40.1190.20">
    <property type="match status" value="1"/>
</dbReference>
<feature type="domain" description="YjeF C-terminal" evidence="13">
    <location>
        <begin position="287"/>
        <end position="584"/>
    </location>
</feature>
<dbReference type="GO" id="GO:0052855">
    <property type="term" value="F:ADP-dependent NAD(P)H-hydrate dehydratase activity"/>
    <property type="evidence" value="ECO:0007669"/>
    <property type="project" value="UniProtKB-UniRule"/>
</dbReference>
<keyword evidence="7 11" id="KW-0456">Lyase</keyword>
<name>A0A917A2J1_9RHOB</name>
<evidence type="ECO:0000256" key="1">
    <source>
        <dbReference type="ARBA" id="ARBA00006001"/>
    </source>
</evidence>
<comment type="function">
    <text evidence="11">Catalyzes the dehydration of the S-form of NAD(P)HX at the expense of ADP, which is converted to AMP. Together with NAD(P)HX epimerase, which catalyzes the epimerization of the S- and R-forms, the enzyme allows the repair of both epimers of NAD(P)HX, a damaged form of NAD(P)H that is a result of enzymatic or heat-dependent hydration.</text>
</comment>
<accession>A0A917A2J1</accession>
<dbReference type="GO" id="GO:0046496">
    <property type="term" value="P:nicotinamide nucleotide metabolic process"/>
    <property type="evidence" value="ECO:0007669"/>
    <property type="project" value="UniProtKB-UniRule"/>
</dbReference>
<dbReference type="PANTHER" id="PTHR12592:SF0">
    <property type="entry name" value="ATP-DEPENDENT (S)-NAD(P)H-HYDRATE DEHYDRATASE"/>
    <property type="match status" value="1"/>
</dbReference>
<dbReference type="SUPFAM" id="SSF64153">
    <property type="entry name" value="YjeF N-terminal domain-like"/>
    <property type="match status" value="1"/>
</dbReference>
<feature type="binding site" evidence="12">
    <location>
        <position position="152"/>
    </location>
    <ligand>
        <name>K(+)</name>
        <dbReference type="ChEBI" id="CHEBI:29103"/>
    </ligand>
</feature>
<keyword evidence="6 11" id="KW-0520">NAD</keyword>
<protein>
    <recommendedName>
        <fullName evidence="11 12">Multifunctional fusion protein</fullName>
    </recommendedName>
    <domain>
        <recommendedName>
            <fullName evidence="11">ADP-dependent (S)-NAD(P)H-hydrate dehydratase</fullName>
            <ecNumber evidence="11">4.2.1.136</ecNumber>
        </recommendedName>
        <alternativeName>
            <fullName evidence="11">ADP-dependent NAD(P)HX dehydratase</fullName>
        </alternativeName>
    </domain>
    <domain>
        <recommendedName>
            <fullName evidence="12">NAD(P)H-hydrate epimerase</fullName>
            <ecNumber evidence="12">5.1.99.6</ecNumber>
        </recommendedName>
        <alternativeName>
            <fullName evidence="12">NAD(P)HX epimerase</fullName>
        </alternativeName>
    </domain>
</protein>
<dbReference type="GO" id="GO:0046872">
    <property type="term" value="F:metal ion binding"/>
    <property type="evidence" value="ECO:0007669"/>
    <property type="project" value="UniProtKB-KW"/>
</dbReference>
<organism evidence="15 16">
    <name type="scientific">Primorskyibacter flagellatus</name>
    <dbReference type="NCBI Taxonomy" id="1387277"/>
    <lineage>
        <taxon>Bacteria</taxon>
        <taxon>Pseudomonadati</taxon>
        <taxon>Pseudomonadota</taxon>
        <taxon>Alphaproteobacteria</taxon>
        <taxon>Rhodobacterales</taxon>
        <taxon>Roseobacteraceae</taxon>
        <taxon>Primorskyibacter</taxon>
    </lineage>
</organism>
<dbReference type="PROSITE" id="PS51383">
    <property type="entry name" value="YJEF_C_3"/>
    <property type="match status" value="1"/>
</dbReference>
<dbReference type="CDD" id="cd01171">
    <property type="entry name" value="YXKO-related"/>
    <property type="match status" value="1"/>
</dbReference>